<protein>
    <submittedName>
        <fullName evidence="2">Uncharacterized protein</fullName>
    </submittedName>
</protein>
<organism evidence="2 3">
    <name type="scientific">Stichopus japonicus</name>
    <name type="common">Sea cucumber</name>
    <dbReference type="NCBI Taxonomy" id="307972"/>
    <lineage>
        <taxon>Eukaryota</taxon>
        <taxon>Metazoa</taxon>
        <taxon>Echinodermata</taxon>
        <taxon>Eleutherozoa</taxon>
        <taxon>Echinozoa</taxon>
        <taxon>Holothuroidea</taxon>
        <taxon>Aspidochirotacea</taxon>
        <taxon>Aspidochirotida</taxon>
        <taxon>Stichopodidae</taxon>
        <taxon>Apostichopus</taxon>
    </lineage>
</organism>
<dbReference type="OrthoDB" id="10535842at2759"/>
<comment type="caution">
    <text evidence="2">The sequence shown here is derived from an EMBL/GenBank/DDBJ whole genome shotgun (WGS) entry which is preliminary data.</text>
</comment>
<feature type="signal peptide" evidence="1">
    <location>
        <begin position="1"/>
        <end position="24"/>
    </location>
</feature>
<accession>A0A2G8KFY2</accession>
<gene>
    <name evidence="2" type="ORF">BSL78_16227</name>
</gene>
<reference evidence="2 3" key="1">
    <citation type="journal article" date="2017" name="PLoS Biol.">
        <title>The sea cucumber genome provides insights into morphological evolution and visceral regeneration.</title>
        <authorList>
            <person name="Zhang X."/>
            <person name="Sun L."/>
            <person name="Yuan J."/>
            <person name="Sun Y."/>
            <person name="Gao Y."/>
            <person name="Zhang L."/>
            <person name="Li S."/>
            <person name="Dai H."/>
            <person name="Hamel J.F."/>
            <person name="Liu C."/>
            <person name="Yu Y."/>
            <person name="Liu S."/>
            <person name="Lin W."/>
            <person name="Guo K."/>
            <person name="Jin S."/>
            <person name="Xu P."/>
            <person name="Storey K.B."/>
            <person name="Huan P."/>
            <person name="Zhang T."/>
            <person name="Zhou Y."/>
            <person name="Zhang J."/>
            <person name="Lin C."/>
            <person name="Li X."/>
            <person name="Xing L."/>
            <person name="Huo D."/>
            <person name="Sun M."/>
            <person name="Wang L."/>
            <person name="Mercier A."/>
            <person name="Li F."/>
            <person name="Yang H."/>
            <person name="Xiang J."/>
        </authorList>
    </citation>
    <scope>NUCLEOTIDE SEQUENCE [LARGE SCALE GENOMIC DNA]</scope>
    <source>
        <strain evidence="2">Shaxun</strain>
        <tissue evidence="2">Muscle</tissue>
    </source>
</reference>
<evidence type="ECO:0000313" key="2">
    <source>
        <dbReference type="EMBL" id="PIK46901.1"/>
    </source>
</evidence>
<dbReference type="Proteomes" id="UP000230750">
    <property type="component" value="Unassembled WGS sequence"/>
</dbReference>
<sequence>MASTQIYSIAFVAVLSMLSQNVGSNPVLSAQETYDSYARLVCTTDKLWRDDDQLYRDFKEDRIPGTTAIPAVDVPNLLLTNEMTASDRFQSTEVDLLANHRDYLYNYKYILDHVIEDERNSTSPNSFDSDMNNILFLLNSAIADLEYTWGEGVEEREGLLVWHEVRELGIRKVRRSMIGQWVEIKQVFIII</sequence>
<keyword evidence="3" id="KW-1185">Reference proteome</keyword>
<feature type="chain" id="PRO_5013883270" evidence="1">
    <location>
        <begin position="25"/>
        <end position="191"/>
    </location>
</feature>
<name>A0A2G8KFY2_STIJA</name>
<evidence type="ECO:0000256" key="1">
    <source>
        <dbReference type="SAM" id="SignalP"/>
    </source>
</evidence>
<keyword evidence="1" id="KW-0732">Signal</keyword>
<evidence type="ECO:0000313" key="3">
    <source>
        <dbReference type="Proteomes" id="UP000230750"/>
    </source>
</evidence>
<dbReference type="EMBL" id="MRZV01000614">
    <property type="protein sequence ID" value="PIK46901.1"/>
    <property type="molecule type" value="Genomic_DNA"/>
</dbReference>
<proteinExistence type="predicted"/>
<dbReference type="AlphaFoldDB" id="A0A2G8KFY2"/>